<feature type="transmembrane region" description="Helical" evidence="1">
    <location>
        <begin position="361"/>
        <end position="382"/>
    </location>
</feature>
<dbReference type="SUPFAM" id="SSF82866">
    <property type="entry name" value="Multidrug efflux transporter AcrB transmembrane domain"/>
    <property type="match status" value="2"/>
</dbReference>
<dbReference type="Gene3D" id="3.30.2090.10">
    <property type="entry name" value="Multidrug efflux transporter AcrB TolC docking domain, DN and DC subdomains"/>
    <property type="match status" value="2"/>
</dbReference>
<dbReference type="PANTHER" id="PTHR32063">
    <property type="match status" value="1"/>
</dbReference>
<dbReference type="Gene3D" id="3.30.70.1440">
    <property type="entry name" value="Multidrug efflux transporter AcrB pore domain"/>
    <property type="match status" value="1"/>
</dbReference>
<protein>
    <submittedName>
        <fullName evidence="2">Efflux RND transporter permease subunit</fullName>
    </submittedName>
</protein>
<dbReference type="Gene3D" id="1.20.1640.10">
    <property type="entry name" value="Multidrug efflux transporter AcrB transmembrane domain"/>
    <property type="match status" value="2"/>
</dbReference>
<evidence type="ECO:0000313" key="3">
    <source>
        <dbReference type="Proteomes" id="UP000509367"/>
    </source>
</evidence>
<name>A0A6N1VID0_9HYPH</name>
<dbReference type="RefSeq" id="WP_175278074.1">
    <property type="nucleotide sequence ID" value="NZ_CP054836.1"/>
</dbReference>
<dbReference type="SUPFAM" id="SSF82693">
    <property type="entry name" value="Multidrug efflux transporter AcrB pore domain, PN1, PN2, PC1 and PC2 subdomains"/>
    <property type="match status" value="4"/>
</dbReference>
<feature type="transmembrane region" description="Helical" evidence="1">
    <location>
        <begin position="464"/>
        <end position="487"/>
    </location>
</feature>
<feature type="transmembrane region" description="Helical" evidence="1">
    <location>
        <begin position="953"/>
        <end position="974"/>
    </location>
</feature>
<dbReference type="EMBL" id="CP054836">
    <property type="protein sequence ID" value="QKV20183.1"/>
    <property type="molecule type" value="Genomic_DNA"/>
</dbReference>
<feature type="transmembrane region" description="Helical" evidence="1">
    <location>
        <begin position="878"/>
        <end position="898"/>
    </location>
</feature>
<reference evidence="2 3" key="1">
    <citation type="submission" date="2020-06" db="EMBL/GenBank/DDBJ databases">
        <title>Oricola thermophila sp. nov. isolated from a tidal sediments.</title>
        <authorList>
            <person name="Kwon K.K."/>
            <person name="Yang S.-H."/>
            <person name="Park M.-J."/>
        </authorList>
    </citation>
    <scope>NUCLEOTIDE SEQUENCE [LARGE SCALE GENOMIC DNA]</scope>
    <source>
        <strain evidence="2 3">MEBiC13590</strain>
    </source>
</reference>
<feature type="transmembrane region" description="Helical" evidence="1">
    <location>
        <begin position="20"/>
        <end position="39"/>
    </location>
</feature>
<feature type="transmembrane region" description="Helical" evidence="1">
    <location>
        <begin position="335"/>
        <end position="354"/>
    </location>
</feature>
<dbReference type="GO" id="GO:0005886">
    <property type="term" value="C:plasma membrane"/>
    <property type="evidence" value="ECO:0007669"/>
    <property type="project" value="TreeGrafter"/>
</dbReference>
<dbReference type="PANTHER" id="PTHR32063:SF14">
    <property type="entry name" value="BLL4319 PROTEIN"/>
    <property type="match status" value="1"/>
</dbReference>
<feature type="transmembrane region" description="Helical" evidence="1">
    <location>
        <begin position="904"/>
        <end position="925"/>
    </location>
</feature>
<sequence>MSQSQIRSGIADLFVSRPILAIVLNLLIAIAGLAALSSVEVREMPDVDQPVLSVTIDWDGAAPETVDTEVTSVVEDALTQLDGLEGISSTSSYGRSRLTIDLADGTDIDTAANEVSELLTRAERQLPDGIDDPTVTKNDSDSQPIMRLALLGTASMAELTELAEGIVSDRLSAIEGVAEVQVMGSQENEFRVEVDLTAMVGRGLELDDVEAALQTLRIDTALGDLDSDSQSVLLRSADPEVTADTIADLRIDTHTRVGDIALVQYTADEKDVIARVDGQSSVGIGVVRQSLGNTLAISQQAREAVEDLQTELPDGVRLVIVADDGIFVEQSIDEVTATIALAVLIVVAVIFAFLRSWRAVLIPTVTIPLSLAGTIAAIWLAGFSVNTITLLALVLATGMVVDDSIVVVENIVRRRHLGLGAHAAAAAGTNEVFFAVISTTATLAAVFIPISFLPGQAGGIFAEFGFVLAFCVTLSSFVALTLAPALAARLDPGGTGRVTEEEDEKRSRRGVTGLYLKLVDRALAAPALTIGAAVAFAIVSYGTFSGLTSALTPAEDRGAFLIRGTAPSGASLGFTESQVSQVEALLQPYVDSGEIEAVQALVGFGGSSSAFVIARLADWDERDRSQQELLAELNPQLARIPGISVFAISPNSLGIRGAGRGLQFALLGDDYDRLAEEGDALVAAMAEDPAFSNPTLSYDTTTPMLSVDIDREMATELGVSPESIATTISALTEGVTATEVFVDGTETDVTLVPGGKPITDPTDIENVHVRSSDGDYVPLSSMVMLTQTSTASTLAREERSRAVPGEANLGAGVSLGEAAARAEELAAEVLSDDARLIFRGEAAALEESQSGTALVFGVALLVVLLVLAAQFESFASATVIMLTVPFGLGAAVMAIWLSGGTLNYYSQIGLVILIGIMAKNGILIVEFANQLRERGQDVDSAIRNAVRLRIRPVMMTAVSTVVGGLPLVLSSGAGAEARAAVGWVIVGGLGFSTIFTLFLTPVFYRLIAPLGGEPGKAAHRLETEKQAMAPAE</sequence>
<feature type="transmembrane region" description="Helical" evidence="1">
    <location>
        <begin position="523"/>
        <end position="544"/>
    </location>
</feature>
<dbReference type="InterPro" id="IPR001036">
    <property type="entry name" value="Acrflvin-R"/>
</dbReference>
<dbReference type="SUPFAM" id="SSF82714">
    <property type="entry name" value="Multidrug efflux transporter AcrB TolC docking domain, DN and DC subdomains"/>
    <property type="match status" value="2"/>
</dbReference>
<evidence type="ECO:0000256" key="1">
    <source>
        <dbReference type="SAM" id="Phobius"/>
    </source>
</evidence>
<dbReference type="AlphaFoldDB" id="A0A6N1VID0"/>
<gene>
    <name evidence="2" type="ORF">HTY61_17875</name>
</gene>
<dbReference type="Gene3D" id="3.30.70.1430">
    <property type="entry name" value="Multidrug efflux transporter AcrB pore domain"/>
    <property type="match status" value="2"/>
</dbReference>
<keyword evidence="3" id="KW-1185">Reference proteome</keyword>
<keyword evidence="1" id="KW-1133">Transmembrane helix</keyword>
<feature type="transmembrane region" description="Helical" evidence="1">
    <location>
        <begin position="432"/>
        <end position="452"/>
    </location>
</feature>
<dbReference type="Proteomes" id="UP000509367">
    <property type="component" value="Chromosome"/>
</dbReference>
<feature type="transmembrane region" description="Helical" evidence="1">
    <location>
        <begin position="980"/>
        <end position="1004"/>
    </location>
</feature>
<dbReference type="GO" id="GO:0042910">
    <property type="term" value="F:xenobiotic transmembrane transporter activity"/>
    <property type="evidence" value="ECO:0007669"/>
    <property type="project" value="TreeGrafter"/>
</dbReference>
<feature type="transmembrane region" description="Helical" evidence="1">
    <location>
        <begin position="853"/>
        <end position="871"/>
    </location>
</feature>
<dbReference type="Gene3D" id="3.30.70.1320">
    <property type="entry name" value="Multidrug efflux transporter AcrB pore domain like"/>
    <property type="match status" value="1"/>
</dbReference>
<proteinExistence type="predicted"/>
<dbReference type="Pfam" id="PF00873">
    <property type="entry name" value="ACR_tran"/>
    <property type="match status" value="1"/>
</dbReference>
<keyword evidence="1" id="KW-0472">Membrane</keyword>
<organism evidence="2 3">
    <name type="scientific">Oricola thermophila</name>
    <dbReference type="NCBI Taxonomy" id="2742145"/>
    <lineage>
        <taxon>Bacteria</taxon>
        <taxon>Pseudomonadati</taxon>
        <taxon>Pseudomonadota</taxon>
        <taxon>Alphaproteobacteria</taxon>
        <taxon>Hyphomicrobiales</taxon>
        <taxon>Ahrensiaceae</taxon>
        <taxon>Oricola</taxon>
    </lineage>
</organism>
<keyword evidence="1" id="KW-0812">Transmembrane</keyword>
<accession>A0A6N1VID0</accession>
<dbReference type="InterPro" id="IPR027463">
    <property type="entry name" value="AcrB_DN_DC_subdom"/>
</dbReference>
<dbReference type="PRINTS" id="PR00702">
    <property type="entry name" value="ACRIFLAVINRP"/>
</dbReference>
<evidence type="ECO:0000313" key="2">
    <source>
        <dbReference type="EMBL" id="QKV20183.1"/>
    </source>
</evidence>
<feature type="transmembrane region" description="Helical" evidence="1">
    <location>
        <begin position="388"/>
        <end position="412"/>
    </location>
</feature>
<dbReference type="KEGG" id="orm:HTY61_17875"/>